<proteinExistence type="predicted"/>
<dbReference type="InterPro" id="IPR013762">
    <property type="entry name" value="Integrase-like_cat_sf"/>
</dbReference>
<dbReference type="SUPFAM" id="SSF56349">
    <property type="entry name" value="DNA breaking-rejoining enzymes"/>
    <property type="match status" value="1"/>
</dbReference>
<dbReference type="GO" id="GO:0015074">
    <property type="term" value="P:DNA integration"/>
    <property type="evidence" value="ECO:0007669"/>
    <property type="project" value="InterPro"/>
</dbReference>
<dbReference type="InterPro" id="IPR011010">
    <property type="entry name" value="DNA_brk_join_enz"/>
</dbReference>
<dbReference type="PANTHER" id="PTHR34605">
    <property type="entry name" value="PHAGE_INTEGRASE DOMAIN-CONTAINING PROTEIN"/>
    <property type="match status" value="1"/>
</dbReference>
<keyword evidence="2" id="KW-0233">DNA recombination</keyword>
<dbReference type="STRING" id="36818.BGK67_32385"/>
<dbReference type="GO" id="GO:0003677">
    <property type="term" value="F:DNA binding"/>
    <property type="evidence" value="ECO:0007669"/>
    <property type="project" value="UniProtKB-KW"/>
</dbReference>
<evidence type="ECO:0000256" key="1">
    <source>
        <dbReference type="ARBA" id="ARBA00023125"/>
    </source>
</evidence>
<name>A0A1E5NZR6_9ACTN</name>
<dbReference type="PROSITE" id="PS51898">
    <property type="entry name" value="TYR_RECOMBINASE"/>
    <property type="match status" value="1"/>
</dbReference>
<dbReference type="Gene3D" id="1.10.150.130">
    <property type="match status" value="1"/>
</dbReference>
<keyword evidence="6" id="KW-1185">Reference proteome</keyword>
<dbReference type="InterPro" id="IPR010998">
    <property type="entry name" value="Integrase_recombinase_N"/>
</dbReference>
<gene>
    <name evidence="5" type="ORF">BGK67_32385</name>
</gene>
<dbReference type="AlphaFoldDB" id="A0A1E5NZR6"/>
<evidence type="ECO:0000256" key="3">
    <source>
        <dbReference type="SAM" id="MobiDB-lite"/>
    </source>
</evidence>
<sequence length="394" mass="43453">MSGDQVADAVPVEDSTVLEAEIVEDELLPAAVPPAPRPLIDQHTILYPGDAVPTEADAPTYTRADFEVSATTADRLRNKAAPTNTNRNYSSQRRNFAQWCEEMGRVARPCTTATYVEWVAGLIARGMAPNTIRTYMSGVRTWMPEDRRPGTTEARGMLAEYRKEWGKRNRVRKAPAITEPMLRAMVDTCDLRTSAGLRDRCALLVGRGALNRRIELADLDIDHVEVEDAGVDLWIAYSKTDQEGKGESTFIPADPADPRYDPVAAVRDWLKCLHRLGVHDGPLMRALTSKGRLQNRSAATARGDYVTGDALNDWVRHRAYLAGLPGWHLITSHGLRRGGAQEIADAGGDPTQQGRWKPGSATVKRQYLDRAQSRAQNPWHQVQAARGSTRGGAP</sequence>
<organism evidence="5 6">
    <name type="scientific">Streptomyces subrutilus</name>
    <dbReference type="NCBI Taxonomy" id="36818"/>
    <lineage>
        <taxon>Bacteria</taxon>
        <taxon>Bacillati</taxon>
        <taxon>Actinomycetota</taxon>
        <taxon>Actinomycetes</taxon>
        <taxon>Kitasatosporales</taxon>
        <taxon>Streptomycetaceae</taxon>
        <taxon>Streptomyces</taxon>
    </lineage>
</organism>
<dbReference type="InterPro" id="IPR052925">
    <property type="entry name" value="Phage_Integrase-like_Recomb"/>
</dbReference>
<dbReference type="EMBL" id="MEHK01000002">
    <property type="protein sequence ID" value="OEJ22275.1"/>
    <property type="molecule type" value="Genomic_DNA"/>
</dbReference>
<evidence type="ECO:0000259" key="4">
    <source>
        <dbReference type="PROSITE" id="PS51898"/>
    </source>
</evidence>
<comment type="caution">
    <text evidence="5">The sequence shown here is derived from an EMBL/GenBank/DDBJ whole genome shotgun (WGS) entry which is preliminary data.</text>
</comment>
<evidence type="ECO:0000256" key="2">
    <source>
        <dbReference type="ARBA" id="ARBA00023172"/>
    </source>
</evidence>
<dbReference type="Gene3D" id="1.10.443.10">
    <property type="entry name" value="Intergrase catalytic core"/>
    <property type="match status" value="1"/>
</dbReference>
<evidence type="ECO:0000313" key="5">
    <source>
        <dbReference type="EMBL" id="OEJ22275.1"/>
    </source>
</evidence>
<feature type="domain" description="Tyr recombinase" evidence="4">
    <location>
        <begin position="172"/>
        <end position="380"/>
    </location>
</feature>
<dbReference type="Proteomes" id="UP000095705">
    <property type="component" value="Unassembled WGS sequence"/>
</dbReference>
<protein>
    <submittedName>
        <fullName evidence="5">Integrase</fullName>
    </submittedName>
</protein>
<evidence type="ECO:0000313" key="6">
    <source>
        <dbReference type="Proteomes" id="UP000095705"/>
    </source>
</evidence>
<dbReference type="RefSeq" id="WP_069924326.1">
    <property type="nucleotide sequence ID" value="NZ_MEHK01000002.1"/>
</dbReference>
<feature type="region of interest" description="Disordered" evidence="3">
    <location>
        <begin position="341"/>
        <end position="394"/>
    </location>
</feature>
<reference evidence="5 6" key="1">
    <citation type="submission" date="2016-08" db="EMBL/GenBank/DDBJ databases">
        <title>The complete genome of Streptomyces subrutilus 10-1-1.</title>
        <authorList>
            <person name="Chen X."/>
        </authorList>
    </citation>
    <scope>NUCLEOTIDE SEQUENCE [LARGE SCALE GENOMIC DNA]</scope>
    <source>
        <strain evidence="5 6">10-1-1</strain>
    </source>
</reference>
<dbReference type="PANTHER" id="PTHR34605:SF4">
    <property type="entry name" value="DNA ADENINE METHYLTRANSFERASE"/>
    <property type="match status" value="1"/>
</dbReference>
<keyword evidence="1" id="KW-0238">DNA-binding</keyword>
<dbReference type="SUPFAM" id="SSF47823">
    <property type="entry name" value="lambda integrase-like, N-terminal domain"/>
    <property type="match status" value="1"/>
</dbReference>
<dbReference type="OrthoDB" id="9815875at2"/>
<dbReference type="GO" id="GO:0006310">
    <property type="term" value="P:DNA recombination"/>
    <property type="evidence" value="ECO:0007669"/>
    <property type="project" value="UniProtKB-KW"/>
</dbReference>
<dbReference type="InterPro" id="IPR002104">
    <property type="entry name" value="Integrase_catalytic"/>
</dbReference>
<accession>A0A1E5NZR6</accession>